<gene>
    <name evidence="2" type="primary">LOC106008823</name>
</gene>
<dbReference type="Proteomes" id="UP000694906">
    <property type="component" value="Unplaced"/>
</dbReference>
<accession>A0AAX6SIU6</accession>
<evidence type="ECO:0000313" key="2">
    <source>
        <dbReference type="RefSeq" id="XP_021108471.1"/>
    </source>
</evidence>
<dbReference type="AlphaFoldDB" id="A0AAX6SIU6"/>
<keyword evidence="1" id="KW-1185">Reference proteome</keyword>
<sequence length="128" mass="14257">MQGNMAEPRGGGGEGEHLKVGELAREKQKRGGSCLLLSKAPWASITPYTFDNCCVQTCSVRCVTQQQRRCGGCLRQPRKMLRSRWIPRFGGGVLLFRRLRAPAHLLKTVRGVALRDLQHFTKAKPALV</sequence>
<proteinExistence type="predicted"/>
<dbReference type="GeneID" id="106008823"/>
<reference evidence="2" key="1">
    <citation type="submission" date="2025-08" db="UniProtKB">
        <authorList>
            <consortium name="RefSeq"/>
        </authorList>
    </citation>
    <scope>IDENTIFICATION</scope>
</reference>
<protein>
    <submittedName>
        <fullName evidence="2">Uncharacterized protein LOC106008823 isoform X2</fullName>
    </submittedName>
</protein>
<organism evidence="1 2">
    <name type="scientific">Heterocephalus glaber</name>
    <name type="common">Naked mole rat</name>
    <dbReference type="NCBI Taxonomy" id="10181"/>
    <lineage>
        <taxon>Eukaryota</taxon>
        <taxon>Metazoa</taxon>
        <taxon>Chordata</taxon>
        <taxon>Craniata</taxon>
        <taxon>Vertebrata</taxon>
        <taxon>Euteleostomi</taxon>
        <taxon>Mammalia</taxon>
        <taxon>Eutheria</taxon>
        <taxon>Euarchontoglires</taxon>
        <taxon>Glires</taxon>
        <taxon>Rodentia</taxon>
        <taxon>Hystricomorpha</taxon>
        <taxon>Bathyergidae</taxon>
        <taxon>Heterocephalus</taxon>
    </lineage>
</organism>
<name>A0AAX6SIU6_HETGA</name>
<dbReference type="RefSeq" id="XP_021108471.1">
    <property type="nucleotide sequence ID" value="XM_021252812.1"/>
</dbReference>
<evidence type="ECO:0000313" key="1">
    <source>
        <dbReference type="Proteomes" id="UP000694906"/>
    </source>
</evidence>